<dbReference type="AlphaFoldDB" id="A0A1F6GRF0"/>
<dbReference type="InterPro" id="IPR000962">
    <property type="entry name" value="Znf_DskA_TraR"/>
</dbReference>
<comment type="caution">
    <text evidence="8">The sequence shown here is derived from an EMBL/GenBank/DDBJ whole genome shotgun (WGS) entry which is preliminary data.</text>
</comment>
<dbReference type="NCBIfam" id="TIGR02420">
    <property type="entry name" value="dksA"/>
    <property type="match status" value="1"/>
</dbReference>
<evidence type="ECO:0000259" key="7">
    <source>
        <dbReference type="Pfam" id="PF21157"/>
    </source>
</evidence>
<dbReference type="InterPro" id="IPR012784">
    <property type="entry name" value="DksA_RNA_pol-bd"/>
</dbReference>
<evidence type="ECO:0000256" key="1">
    <source>
        <dbReference type="ARBA" id="ARBA00022490"/>
    </source>
</evidence>
<dbReference type="InterPro" id="IPR020458">
    <property type="entry name" value="Znf_DskA_TraR_CS"/>
</dbReference>
<gene>
    <name evidence="8" type="ORF">A2557_03590</name>
</gene>
<proteinExistence type="predicted"/>
<dbReference type="InterPro" id="IPR037187">
    <property type="entry name" value="DnaK_N"/>
</dbReference>
<evidence type="ECO:0000256" key="2">
    <source>
        <dbReference type="ARBA" id="ARBA00022723"/>
    </source>
</evidence>
<evidence type="ECO:0000256" key="3">
    <source>
        <dbReference type="ARBA" id="ARBA00022771"/>
    </source>
</evidence>
<evidence type="ECO:0000256" key="4">
    <source>
        <dbReference type="ARBA" id="ARBA00022833"/>
    </source>
</evidence>
<dbReference type="PANTHER" id="PTHR33823:SF2">
    <property type="entry name" value="RNA POLYMERASE-BINDING TRANSCRIPTION FACTOR DKSA"/>
    <property type="match status" value="1"/>
</dbReference>
<keyword evidence="1" id="KW-0963">Cytoplasm</keyword>
<evidence type="ECO:0000259" key="6">
    <source>
        <dbReference type="Pfam" id="PF01258"/>
    </source>
</evidence>
<dbReference type="PROSITE" id="PS01102">
    <property type="entry name" value="ZF_DKSA_1"/>
    <property type="match status" value="1"/>
</dbReference>
<dbReference type="Gene3D" id="1.20.120.910">
    <property type="entry name" value="DksA, coiled-coil domain"/>
    <property type="match status" value="1"/>
</dbReference>
<dbReference type="Proteomes" id="UP000177583">
    <property type="component" value="Unassembled WGS sequence"/>
</dbReference>
<name>A0A1F6GRF0_9PROT</name>
<dbReference type="Pfam" id="PF01258">
    <property type="entry name" value="zf-dskA_traR"/>
    <property type="match status" value="1"/>
</dbReference>
<reference evidence="8 9" key="1">
    <citation type="journal article" date="2016" name="Nat. Commun.">
        <title>Thousands of microbial genomes shed light on interconnected biogeochemical processes in an aquifer system.</title>
        <authorList>
            <person name="Anantharaman K."/>
            <person name="Brown C.T."/>
            <person name="Hug L.A."/>
            <person name="Sharon I."/>
            <person name="Castelle C.J."/>
            <person name="Probst A.J."/>
            <person name="Thomas B.C."/>
            <person name="Singh A."/>
            <person name="Wilkins M.J."/>
            <person name="Karaoz U."/>
            <person name="Brodie E.L."/>
            <person name="Williams K.H."/>
            <person name="Hubbard S.S."/>
            <person name="Banfield J.F."/>
        </authorList>
    </citation>
    <scope>NUCLEOTIDE SEQUENCE [LARGE SCALE GENOMIC DNA]</scope>
</reference>
<accession>A0A1F6GRF0</accession>
<dbReference type="InterPro" id="IPR048489">
    <property type="entry name" value="DksA_N"/>
</dbReference>
<dbReference type="PROSITE" id="PS51128">
    <property type="entry name" value="ZF_DKSA_2"/>
    <property type="match status" value="1"/>
</dbReference>
<keyword evidence="2" id="KW-0479">Metal-binding</keyword>
<feature type="domain" description="Zinc finger DksA/TraR C4-type" evidence="6">
    <location>
        <begin position="87"/>
        <end position="122"/>
    </location>
</feature>
<feature type="zinc finger region" description="dksA C4-type" evidence="5">
    <location>
        <begin position="92"/>
        <end position="116"/>
    </location>
</feature>
<dbReference type="GO" id="GO:0008270">
    <property type="term" value="F:zinc ion binding"/>
    <property type="evidence" value="ECO:0007669"/>
    <property type="project" value="UniProtKB-KW"/>
</dbReference>
<keyword evidence="3" id="KW-0863">Zinc-finger</keyword>
<dbReference type="EMBL" id="MFNF01000042">
    <property type="protein sequence ID" value="OGH00767.1"/>
    <property type="molecule type" value="Genomic_DNA"/>
</dbReference>
<dbReference type="SUPFAM" id="SSF57716">
    <property type="entry name" value="Glucocorticoid receptor-like (DNA-binding domain)"/>
    <property type="match status" value="1"/>
</dbReference>
<dbReference type="SUPFAM" id="SSF109635">
    <property type="entry name" value="DnaK suppressor protein DksA, alpha-hairpin domain"/>
    <property type="match status" value="1"/>
</dbReference>
<evidence type="ECO:0000313" key="9">
    <source>
        <dbReference type="Proteomes" id="UP000177583"/>
    </source>
</evidence>
<evidence type="ECO:0000256" key="5">
    <source>
        <dbReference type="PROSITE-ProRule" id="PRU00510"/>
    </source>
</evidence>
<evidence type="ECO:0000313" key="8">
    <source>
        <dbReference type="EMBL" id="OGH00767.1"/>
    </source>
</evidence>
<feature type="domain" description="DnaK suppressor protein DksA N-terminal" evidence="7">
    <location>
        <begin position="15"/>
        <end position="84"/>
    </location>
</feature>
<dbReference type="PANTHER" id="PTHR33823">
    <property type="entry name" value="RNA POLYMERASE-BINDING TRANSCRIPTION FACTOR DKSA-RELATED"/>
    <property type="match status" value="1"/>
</dbReference>
<sequence length="129" mass="14825">MEFDETSAELSPQEYEHFKAKLQEQLGALMVDSDGTVQEMQGADLEFPDPGDRATYEFERNTTLRIRDRERKLAKKVSQAIERLEAGTYNECEECGEPIGKKRLDARPVTTLCILCKESQEQQEHIRNS</sequence>
<keyword evidence="4" id="KW-0862">Zinc</keyword>
<organism evidence="8 9">
    <name type="scientific">Candidatus Lambdaproteobacteria bacterium RIFOXYD2_FULL_56_26</name>
    <dbReference type="NCBI Taxonomy" id="1817773"/>
    <lineage>
        <taxon>Bacteria</taxon>
        <taxon>Pseudomonadati</taxon>
        <taxon>Pseudomonadota</taxon>
        <taxon>Candidatus Lambdaproteobacteria</taxon>
    </lineage>
</organism>
<protein>
    <submittedName>
        <fullName evidence="8">RNA polymerase-binding protein DksA</fullName>
    </submittedName>
</protein>
<dbReference type="Pfam" id="PF21157">
    <property type="entry name" value="DksA_N"/>
    <property type="match status" value="1"/>
</dbReference>